<protein>
    <submittedName>
        <fullName evidence="2">Uncharacterized protein</fullName>
    </submittedName>
</protein>
<feature type="compositionally biased region" description="Basic and acidic residues" evidence="1">
    <location>
        <begin position="47"/>
        <end position="62"/>
    </location>
</feature>
<evidence type="ECO:0000313" key="3">
    <source>
        <dbReference type="Proteomes" id="UP000004030"/>
    </source>
</evidence>
<reference evidence="2 3" key="1">
    <citation type="journal article" date="2012" name="J. Bacteriol.">
        <title>Genome sequence of benzo(a)pyrene-degrading bacterium Novosphingobium pentaromativorans US6-1.</title>
        <authorList>
            <person name="Luo Y.R."/>
            <person name="Kang S.G."/>
            <person name="Kim S.J."/>
            <person name="Kim M.R."/>
            <person name="Li N."/>
            <person name="Lee J.H."/>
            <person name="Kwon K.K."/>
        </authorList>
    </citation>
    <scope>NUCLEOTIDE SEQUENCE [LARGE SCALE GENOMIC DNA]</scope>
    <source>
        <strain evidence="2 3">US6-1</strain>
        <plasmid evidence="2">pLA1</plasmid>
    </source>
</reference>
<dbReference type="Proteomes" id="UP000004030">
    <property type="component" value="Unassembled WGS sequence"/>
</dbReference>
<comment type="caution">
    <text evidence="2">The sequence shown here is derived from an EMBL/GenBank/DDBJ whole genome shotgun (WGS) entry which is preliminary data.</text>
</comment>
<organism evidence="2 3">
    <name type="scientific">Novosphingobium pentaromativorans US6-1</name>
    <dbReference type="NCBI Taxonomy" id="1088721"/>
    <lineage>
        <taxon>Bacteria</taxon>
        <taxon>Pseudomonadati</taxon>
        <taxon>Pseudomonadota</taxon>
        <taxon>Alphaproteobacteria</taxon>
        <taxon>Sphingomonadales</taxon>
        <taxon>Sphingomonadaceae</taxon>
        <taxon>Novosphingobium</taxon>
    </lineage>
</organism>
<keyword evidence="2" id="KW-0614">Plasmid</keyword>
<sequence length="62" mass="6872">MMAAIGPRQEGRFPQFLRLKKAKKSAPPPPLARRAAGGPFLTRAKLGHPEGDLFNSFDRRLT</sequence>
<dbReference type="PATRIC" id="fig|1088721.3.peg.4870"/>
<evidence type="ECO:0000256" key="1">
    <source>
        <dbReference type="SAM" id="MobiDB-lite"/>
    </source>
</evidence>
<keyword evidence="3" id="KW-1185">Reference proteome</keyword>
<dbReference type="RefSeq" id="WP_007015870.1">
    <property type="nucleotide sequence ID" value="NZ_CP009294.1"/>
</dbReference>
<accession>G6EKU2</accession>
<proteinExistence type="predicted"/>
<dbReference type="KEGG" id="npn:JI59_25045"/>
<dbReference type="EMBL" id="AGFM01000122">
    <property type="protein sequence ID" value="EHJ57909.1"/>
    <property type="molecule type" value="Genomic_DNA"/>
</dbReference>
<evidence type="ECO:0000313" key="2">
    <source>
        <dbReference type="EMBL" id="EHJ57909.1"/>
    </source>
</evidence>
<name>G6EKU2_9SPHN</name>
<gene>
    <name evidence="2" type="ORF">NSU_pLA1015</name>
</gene>
<geneLocation type="plasmid" evidence="2">
    <name>pLA1</name>
</geneLocation>
<dbReference type="AlphaFoldDB" id="G6EKU2"/>
<feature type="region of interest" description="Disordered" evidence="1">
    <location>
        <begin position="21"/>
        <end position="62"/>
    </location>
</feature>